<dbReference type="OrthoDB" id="9791241at2"/>
<dbReference type="AlphaFoldDB" id="A1ASN7"/>
<sequence>MRILSIISPHYDYLTATLMEGLQELGHEIISSENSNYTQSTPDRKLRKLSESADLIIVGSNKKVRTELIEDSDNPNKIFIDGTDGQEFCVYPHILFKMVFKRELNKCWDNNTGEPIFPLPFAAEKRYFCNTLNKRSTKVLFAANMKVNPMRYSIHQRLTNRNDPDIFCGSTGEVAYRKKKCLGIPIETPKYRKLLSQTQIGINVAGAGYDCARYWEILASGALLMTQEIDITIPNPFTDGINCVTFKSLDEFDEKLGHLLSRPSSISEKAESGYNHLIKFHTTTKRAEYFLQTVHEHISDGYCDSFYSKALKKVRLYNYLKYLAS</sequence>
<evidence type="ECO:0000259" key="1">
    <source>
        <dbReference type="Pfam" id="PF13524"/>
    </source>
</evidence>
<dbReference type="STRING" id="338966.Ppro_2758"/>
<dbReference type="eggNOG" id="COG4641">
    <property type="taxonomic scope" value="Bacteria"/>
</dbReference>
<organism evidence="2 3">
    <name type="scientific">Pelobacter propionicus (strain DSM 2379 / NBRC 103807 / OttBd1)</name>
    <dbReference type="NCBI Taxonomy" id="338966"/>
    <lineage>
        <taxon>Bacteria</taxon>
        <taxon>Pseudomonadati</taxon>
        <taxon>Thermodesulfobacteriota</taxon>
        <taxon>Desulfuromonadia</taxon>
        <taxon>Desulfuromonadales</taxon>
        <taxon>Desulfuromonadaceae</taxon>
        <taxon>Pelobacter</taxon>
    </lineage>
</organism>
<feature type="domain" description="Spore protein YkvP/CgeB glycosyl transferase-like" evidence="1">
    <location>
        <begin position="172"/>
        <end position="292"/>
    </location>
</feature>
<gene>
    <name evidence="2" type="ordered locus">Ppro_2758</name>
</gene>
<protein>
    <recommendedName>
        <fullName evidence="1">Spore protein YkvP/CgeB glycosyl transferase-like domain-containing protein</fullName>
    </recommendedName>
</protein>
<dbReference type="EMBL" id="CP000482">
    <property type="protein sequence ID" value="ABL00358.1"/>
    <property type="molecule type" value="Genomic_DNA"/>
</dbReference>
<evidence type="ECO:0000313" key="3">
    <source>
        <dbReference type="Proteomes" id="UP000006732"/>
    </source>
</evidence>
<evidence type="ECO:0000313" key="2">
    <source>
        <dbReference type="EMBL" id="ABL00358.1"/>
    </source>
</evidence>
<proteinExistence type="predicted"/>
<dbReference type="HOGENOM" id="CLU_854866_0_0_7"/>
<dbReference type="Proteomes" id="UP000006732">
    <property type="component" value="Chromosome"/>
</dbReference>
<name>A1ASN7_PELPD</name>
<dbReference type="KEGG" id="ppd:Ppro_2758"/>
<accession>A1ASN7</accession>
<dbReference type="InterPro" id="IPR055259">
    <property type="entry name" value="YkvP/CgeB_Glyco_trans-like"/>
</dbReference>
<dbReference type="Pfam" id="PF13524">
    <property type="entry name" value="Glyco_trans_1_2"/>
    <property type="match status" value="1"/>
</dbReference>
<reference evidence="2 3" key="1">
    <citation type="submission" date="2006-10" db="EMBL/GenBank/DDBJ databases">
        <title>Complete sequence of chromosome of Pelobacter propionicus DSM 2379.</title>
        <authorList>
            <consortium name="US DOE Joint Genome Institute"/>
            <person name="Copeland A."/>
            <person name="Lucas S."/>
            <person name="Lapidus A."/>
            <person name="Barry K."/>
            <person name="Detter J.C."/>
            <person name="Glavina del Rio T."/>
            <person name="Hammon N."/>
            <person name="Israni S."/>
            <person name="Dalin E."/>
            <person name="Tice H."/>
            <person name="Pitluck S."/>
            <person name="Saunders E."/>
            <person name="Brettin T."/>
            <person name="Bruce D."/>
            <person name="Han C."/>
            <person name="Tapia R."/>
            <person name="Schmutz J."/>
            <person name="Larimer F."/>
            <person name="Land M."/>
            <person name="Hauser L."/>
            <person name="Kyrpides N."/>
            <person name="Kim E."/>
            <person name="Lovley D."/>
            <person name="Richardson P."/>
        </authorList>
    </citation>
    <scope>NUCLEOTIDE SEQUENCE [LARGE SCALE GENOMIC DNA]</scope>
    <source>
        <strain evidence="3">DSM 2379 / NBRC 103807 / OttBd1</strain>
    </source>
</reference>
<keyword evidence="3" id="KW-1185">Reference proteome</keyword>
<dbReference type="RefSeq" id="WP_011736608.1">
    <property type="nucleotide sequence ID" value="NC_008609.1"/>
</dbReference>